<keyword evidence="5 7" id="KW-0472">Membrane</keyword>
<dbReference type="Pfam" id="PF02743">
    <property type="entry name" value="dCache_1"/>
    <property type="match status" value="1"/>
</dbReference>
<reference evidence="11 12" key="3">
    <citation type="journal article" date="2019" name="Int. J. Syst. Evol. Microbiol.">
        <title>Anaerobacillus isosaccharinicus sp. nov., an alkaliphilic bacterium which degrades isosaccharinic acid.</title>
        <authorList>
            <person name="Bassil N.M."/>
            <person name="Lloyd J.R."/>
        </authorList>
    </citation>
    <scope>NUCLEOTIDE SEQUENCE [LARGE SCALE GENOMIC DNA]</scope>
    <source>
        <strain evidence="11 12">NB2006</strain>
    </source>
</reference>
<dbReference type="GO" id="GO:0005886">
    <property type="term" value="C:plasma membrane"/>
    <property type="evidence" value="ECO:0007669"/>
    <property type="project" value="UniProtKB-SubCell"/>
</dbReference>
<evidence type="ECO:0000313" key="12">
    <source>
        <dbReference type="Proteomes" id="UP000180175"/>
    </source>
</evidence>
<dbReference type="Proteomes" id="UP000180175">
    <property type="component" value="Chromosome"/>
</dbReference>
<organism evidence="10 12">
    <name type="scientific">Anaerobacillus isosaccharinicus</name>
    <dbReference type="NCBI Taxonomy" id="1532552"/>
    <lineage>
        <taxon>Bacteria</taxon>
        <taxon>Bacillati</taxon>
        <taxon>Bacillota</taxon>
        <taxon>Bacilli</taxon>
        <taxon>Bacillales</taxon>
        <taxon>Bacillaceae</taxon>
        <taxon>Anaerobacillus</taxon>
    </lineage>
</organism>
<evidence type="ECO:0000256" key="7">
    <source>
        <dbReference type="SAM" id="Phobius"/>
    </source>
</evidence>
<gene>
    <name evidence="11" type="ORF">AWH56_002350</name>
    <name evidence="10" type="ORF">AWH56_13910</name>
</gene>
<evidence type="ECO:0000313" key="10">
    <source>
        <dbReference type="EMBL" id="OIJ13392.1"/>
    </source>
</evidence>
<proteinExistence type="predicted"/>
<feature type="transmembrane region" description="Helical" evidence="7">
    <location>
        <begin position="277"/>
        <end position="299"/>
    </location>
</feature>
<reference evidence="11" key="4">
    <citation type="submission" date="2020-10" db="EMBL/GenBank/DDBJ databases">
        <authorList>
            <person name="Bassil N.M."/>
            <person name="Lloyd J.R."/>
        </authorList>
    </citation>
    <scope>NUCLEOTIDE SEQUENCE</scope>
    <source>
        <strain evidence="11">NB2006</strain>
    </source>
</reference>
<comment type="subcellular location">
    <subcellularLocation>
        <location evidence="1">Cell membrane</location>
        <topology evidence="1">Multi-pass membrane protein</topology>
    </subcellularLocation>
</comment>
<dbReference type="SMART" id="SM00267">
    <property type="entry name" value="GGDEF"/>
    <property type="match status" value="1"/>
</dbReference>
<feature type="coiled-coil region" evidence="6">
    <location>
        <begin position="352"/>
        <end position="396"/>
    </location>
</feature>
<evidence type="ECO:0000256" key="2">
    <source>
        <dbReference type="ARBA" id="ARBA00022475"/>
    </source>
</evidence>
<dbReference type="InterPro" id="IPR003660">
    <property type="entry name" value="HAMP_dom"/>
</dbReference>
<feature type="domain" description="HAMP" evidence="8">
    <location>
        <begin position="304"/>
        <end position="360"/>
    </location>
</feature>
<feature type="domain" description="GGDEF" evidence="9">
    <location>
        <begin position="424"/>
        <end position="560"/>
    </location>
</feature>
<dbReference type="Pfam" id="PF00990">
    <property type="entry name" value="GGDEF"/>
    <property type="match status" value="1"/>
</dbReference>
<keyword evidence="12" id="KW-1185">Reference proteome</keyword>
<reference evidence="11 12" key="2">
    <citation type="journal article" date="2017" name="Genome Announc.">
        <title>Draft Genome Sequences of Four Alkaliphilic Bacteria Belonging to the Anaerobacillus Genus.</title>
        <authorList>
            <person name="Bassil N.M."/>
            <person name="Lloyd J.R."/>
        </authorList>
    </citation>
    <scope>NUCLEOTIDE SEQUENCE [LARGE SCALE GENOMIC DNA]</scope>
    <source>
        <strain evidence="11 12">NB2006</strain>
    </source>
</reference>
<dbReference type="AlphaFoldDB" id="A0A1S2LLL5"/>
<dbReference type="PROSITE" id="PS50885">
    <property type="entry name" value="HAMP"/>
    <property type="match status" value="1"/>
</dbReference>
<dbReference type="PANTHER" id="PTHR45138">
    <property type="entry name" value="REGULATORY COMPONENTS OF SENSORY TRANSDUCTION SYSTEM"/>
    <property type="match status" value="1"/>
</dbReference>
<dbReference type="EMBL" id="CP063356">
    <property type="protein sequence ID" value="QOY36543.1"/>
    <property type="molecule type" value="Genomic_DNA"/>
</dbReference>
<dbReference type="InterPro" id="IPR043128">
    <property type="entry name" value="Rev_trsase/Diguanyl_cyclase"/>
</dbReference>
<dbReference type="EMBL" id="LQXD01000124">
    <property type="protein sequence ID" value="OIJ13392.1"/>
    <property type="molecule type" value="Genomic_DNA"/>
</dbReference>
<keyword evidence="3 7" id="KW-0812">Transmembrane</keyword>
<dbReference type="GO" id="GO:1902201">
    <property type="term" value="P:negative regulation of bacterial-type flagellum-dependent cell motility"/>
    <property type="evidence" value="ECO:0007669"/>
    <property type="project" value="TreeGrafter"/>
</dbReference>
<evidence type="ECO:0000259" key="9">
    <source>
        <dbReference type="PROSITE" id="PS50887"/>
    </source>
</evidence>
<dbReference type="Gene3D" id="3.30.450.20">
    <property type="entry name" value="PAS domain"/>
    <property type="match status" value="1"/>
</dbReference>
<dbReference type="InterPro" id="IPR029787">
    <property type="entry name" value="Nucleotide_cyclase"/>
</dbReference>
<name>A0A1S2LLL5_9BACI</name>
<dbReference type="PANTHER" id="PTHR45138:SF9">
    <property type="entry name" value="DIGUANYLATE CYCLASE DGCM-RELATED"/>
    <property type="match status" value="1"/>
</dbReference>
<keyword evidence="2" id="KW-1003">Cell membrane</keyword>
<dbReference type="PROSITE" id="PS50887">
    <property type="entry name" value="GGDEF"/>
    <property type="match status" value="1"/>
</dbReference>
<dbReference type="InterPro" id="IPR029151">
    <property type="entry name" value="Sensor-like_sf"/>
</dbReference>
<dbReference type="CDD" id="cd12914">
    <property type="entry name" value="PDC1_DGC_like"/>
    <property type="match status" value="1"/>
</dbReference>
<dbReference type="RefSeq" id="WP_071317647.1">
    <property type="nucleotide sequence ID" value="NZ_CP063356.2"/>
</dbReference>
<keyword evidence="6" id="KW-0175">Coiled coil</keyword>
<dbReference type="GO" id="GO:0043709">
    <property type="term" value="P:cell adhesion involved in single-species biofilm formation"/>
    <property type="evidence" value="ECO:0007669"/>
    <property type="project" value="TreeGrafter"/>
</dbReference>
<dbReference type="KEGG" id="aia:AWH56_002350"/>
<dbReference type="InterPro" id="IPR000160">
    <property type="entry name" value="GGDEF_dom"/>
</dbReference>
<feature type="transmembrane region" description="Helical" evidence="7">
    <location>
        <begin position="12"/>
        <end position="33"/>
    </location>
</feature>
<evidence type="ECO:0000256" key="6">
    <source>
        <dbReference type="SAM" id="Coils"/>
    </source>
</evidence>
<keyword evidence="4 7" id="KW-1133">Transmembrane helix</keyword>
<dbReference type="GO" id="GO:0007165">
    <property type="term" value="P:signal transduction"/>
    <property type="evidence" value="ECO:0007669"/>
    <property type="project" value="InterPro"/>
</dbReference>
<evidence type="ECO:0000259" key="8">
    <source>
        <dbReference type="PROSITE" id="PS50885"/>
    </source>
</evidence>
<dbReference type="InterPro" id="IPR033479">
    <property type="entry name" value="dCache_1"/>
</dbReference>
<accession>A0A1S2LLL5</accession>
<dbReference type="Gene3D" id="3.30.70.270">
    <property type="match status" value="1"/>
</dbReference>
<evidence type="ECO:0000256" key="5">
    <source>
        <dbReference type="ARBA" id="ARBA00023136"/>
    </source>
</evidence>
<reference evidence="10 12" key="1">
    <citation type="submission" date="2016-10" db="EMBL/GenBank/DDBJ databases">
        <title>Draft genome sequences of four alkaliphilic bacteria belonging to the Anaerobacillus genus.</title>
        <authorList>
            <person name="Bassil N.M."/>
            <person name="Lloyd J.R."/>
        </authorList>
    </citation>
    <scope>NUCLEOTIDE SEQUENCE [LARGE SCALE GENOMIC DNA]</scope>
    <source>
        <strain evidence="10 12">NB2006</strain>
    </source>
</reference>
<evidence type="ECO:0000313" key="11">
    <source>
        <dbReference type="EMBL" id="QOY36543.1"/>
    </source>
</evidence>
<protein>
    <submittedName>
        <fullName evidence="11">Diguanylate cyclase</fullName>
    </submittedName>
</protein>
<sequence>MFSTNTSLKNVFKLGVAFLVLLIAITNIVPLMIEKKHHEEEIAESLERVITLQHLFIEKWMDERVKDIRTLASAPVVKAADQESMRSFFNTFVDNNHDFAALVYVNKEGLAKLDTNTTEIPNTDLSDRQYFLDGREGKDHISDVLIGRNTGAAVIVFSSPIYDENGFFQGLVLGPVKLDTIVDLMNQLEIGETGETYITDKNGVLITNIRKDNAHLTETEEKKTIVPDLLQKAQRDESIEYYQNYKGVTVLGTYKWTNNGDWLIIGEIEKSEVFKSFYHTMIFLIVVSLIILIITYIFMSVIYQRIQRSIDYVLSGAKLINGGKYTTQIDKEVIKQSPEEFRKLCDVFNEMAATVRNTIDDLETSEEKLREDIVKRKEAEEKLYQANKILNELSRKDGLTSIANRRQFDETFEKEWQSHLRNGKPLSIILFDIDFFKPYNDTYGHQNGDECLKSLSSTVQKILKRPRDLLARYGGEEFVIILPETNVEGATHVAEKVRKGIESLQIAHSTSSISDYITVSVGISTIVPSSHVQSKLLIEKADKALYVAKSSGRNIVRSFE</sequence>
<dbReference type="GO" id="GO:0052621">
    <property type="term" value="F:diguanylate cyclase activity"/>
    <property type="evidence" value="ECO:0007669"/>
    <property type="project" value="TreeGrafter"/>
</dbReference>
<dbReference type="Gene3D" id="6.10.340.10">
    <property type="match status" value="1"/>
</dbReference>
<evidence type="ECO:0000256" key="3">
    <source>
        <dbReference type="ARBA" id="ARBA00022692"/>
    </source>
</evidence>
<dbReference type="NCBIfam" id="TIGR00254">
    <property type="entry name" value="GGDEF"/>
    <property type="match status" value="1"/>
</dbReference>
<dbReference type="SUPFAM" id="SSF103190">
    <property type="entry name" value="Sensory domain-like"/>
    <property type="match status" value="1"/>
</dbReference>
<dbReference type="SUPFAM" id="SSF55073">
    <property type="entry name" value="Nucleotide cyclase"/>
    <property type="match status" value="1"/>
</dbReference>
<dbReference type="FunFam" id="3.30.70.270:FF:000001">
    <property type="entry name" value="Diguanylate cyclase domain protein"/>
    <property type="match status" value="1"/>
</dbReference>
<evidence type="ECO:0000256" key="4">
    <source>
        <dbReference type="ARBA" id="ARBA00022989"/>
    </source>
</evidence>
<dbReference type="CDD" id="cd01949">
    <property type="entry name" value="GGDEF"/>
    <property type="match status" value="1"/>
</dbReference>
<dbReference type="InterPro" id="IPR050469">
    <property type="entry name" value="Diguanylate_Cyclase"/>
</dbReference>
<dbReference type="OrthoDB" id="9759607at2"/>
<evidence type="ECO:0000256" key="1">
    <source>
        <dbReference type="ARBA" id="ARBA00004651"/>
    </source>
</evidence>